<dbReference type="Proteomes" id="UP000050544">
    <property type="component" value="Unassembled WGS sequence"/>
</dbReference>
<proteinExistence type="predicted"/>
<organism evidence="1 2">
    <name type="scientific">Thermanaerothrix daxensis</name>
    <dbReference type="NCBI Taxonomy" id="869279"/>
    <lineage>
        <taxon>Bacteria</taxon>
        <taxon>Bacillati</taxon>
        <taxon>Chloroflexota</taxon>
        <taxon>Anaerolineae</taxon>
        <taxon>Anaerolineales</taxon>
        <taxon>Anaerolineaceae</taxon>
        <taxon>Thermanaerothrix</taxon>
    </lineage>
</organism>
<dbReference type="PANTHER" id="PTHR45947:SF3">
    <property type="entry name" value="SULFOQUINOVOSYL TRANSFERASE SQD2"/>
    <property type="match status" value="1"/>
</dbReference>
<protein>
    <recommendedName>
        <fullName evidence="3">Glycosyltransferase subfamily 4-like N-terminal domain-containing protein</fullName>
    </recommendedName>
</protein>
<dbReference type="CDD" id="cd03801">
    <property type="entry name" value="GT4_PimA-like"/>
    <property type="match status" value="1"/>
</dbReference>
<dbReference type="SUPFAM" id="SSF53756">
    <property type="entry name" value="UDP-Glycosyltransferase/glycogen phosphorylase"/>
    <property type="match status" value="1"/>
</dbReference>
<dbReference type="RefSeq" id="WP_054521209.1">
    <property type="nucleotide sequence ID" value="NZ_LGKO01000002.1"/>
</dbReference>
<reference evidence="1 2" key="1">
    <citation type="submission" date="2015-07" db="EMBL/GenBank/DDBJ databases">
        <title>Whole genome sequence of Thermanaerothrix daxensis DSM 23592.</title>
        <authorList>
            <person name="Hemp J."/>
            <person name="Ward L.M."/>
            <person name="Pace L.A."/>
            <person name="Fischer W.W."/>
        </authorList>
    </citation>
    <scope>NUCLEOTIDE SEQUENCE [LARGE SCALE GENOMIC DNA]</scope>
    <source>
        <strain evidence="1 2">GNS-1</strain>
    </source>
</reference>
<dbReference type="InterPro" id="IPR050194">
    <property type="entry name" value="Glycosyltransferase_grp1"/>
</dbReference>
<evidence type="ECO:0000313" key="2">
    <source>
        <dbReference type="Proteomes" id="UP000050544"/>
    </source>
</evidence>
<dbReference type="OrthoDB" id="9813214at2"/>
<sequence length="366" mass="42064">MDLYYANTEYKPGDTRGRNAHIRQFVRHALELGHTIWVDEPVEAHPRLRVLGKGRLERWFALKDMDVIYTRLQEAPVMSCRYALPPRRWWLNGALHVWEFNTVPEFHSIMGRSEQVIRDSIAQFQMWGQGCDLAICVSEALCDYVRNQLGIRNAVAVPNGSDANLFRPDLEPALPRDDDSLRVVWVGSADLSWHHFGLMVEAARHLWAVGQTSIVFHVIGHSFPIDETPPNVIYHGPKPYDVLPYWLAGMDVGLVLYRPGVADYNSPLKLFDYMASGLAIIATPQPQISHVMQQMGAMDFLVPFDDAGYLVERLQWLASDRDKRFLLGRAARNLVLDYYNWNRAVRDIFSHIESLTERRASYAFNR</sequence>
<keyword evidence="2" id="KW-1185">Reference proteome</keyword>
<accession>A0A0P6XY81</accession>
<dbReference type="PANTHER" id="PTHR45947">
    <property type="entry name" value="SULFOQUINOVOSYL TRANSFERASE SQD2"/>
    <property type="match status" value="1"/>
</dbReference>
<dbReference type="AlphaFoldDB" id="A0A0P6XY81"/>
<dbReference type="GO" id="GO:0016757">
    <property type="term" value="F:glycosyltransferase activity"/>
    <property type="evidence" value="ECO:0007669"/>
    <property type="project" value="TreeGrafter"/>
</dbReference>
<dbReference type="Pfam" id="PF13692">
    <property type="entry name" value="Glyco_trans_1_4"/>
    <property type="match status" value="1"/>
</dbReference>
<name>A0A0P6XY81_9CHLR</name>
<dbReference type="EMBL" id="LGKO01000002">
    <property type="protein sequence ID" value="KPL84648.1"/>
    <property type="molecule type" value="Genomic_DNA"/>
</dbReference>
<dbReference type="STRING" id="869279.SE15_06270"/>
<comment type="caution">
    <text evidence="1">The sequence shown here is derived from an EMBL/GenBank/DDBJ whole genome shotgun (WGS) entry which is preliminary data.</text>
</comment>
<evidence type="ECO:0008006" key="3">
    <source>
        <dbReference type="Google" id="ProtNLM"/>
    </source>
</evidence>
<gene>
    <name evidence="1" type="ORF">SE15_06270</name>
</gene>
<dbReference type="Gene3D" id="3.40.50.2000">
    <property type="entry name" value="Glycogen Phosphorylase B"/>
    <property type="match status" value="2"/>
</dbReference>
<evidence type="ECO:0000313" key="1">
    <source>
        <dbReference type="EMBL" id="KPL84648.1"/>
    </source>
</evidence>